<dbReference type="GO" id="GO:0003677">
    <property type="term" value="F:DNA binding"/>
    <property type="evidence" value="ECO:0007669"/>
    <property type="project" value="InterPro"/>
</dbReference>
<organism evidence="2 3">
    <name type="scientific">Rhizobium etli bv. mimosae str. IE4771</name>
    <dbReference type="NCBI Taxonomy" id="1432050"/>
    <lineage>
        <taxon>Bacteria</taxon>
        <taxon>Pseudomonadati</taxon>
        <taxon>Pseudomonadota</taxon>
        <taxon>Alphaproteobacteria</taxon>
        <taxon>Hyphomicrobiales</taxon>
        <taxon>Rhizobiaceae</taxon>
        <taxon>Rhizobium/Agrobacterium group</taxon>
        <taxon>Rhizobium</taxon>
    </lineage>
</organism>
<name>A0A060I919_RHIET</name>
<dbReference type="SUPFAM" id="SSF46894">
    <property type="entry name" value="C-terminal effector domain of the bipartite response regulators"/>
    <property type="match status" value="1"/>
</dbReference>
<dbReference type="PANTHER" id="PTHR35807">
    <property type="entry name" value="TRANSCRIPTIONAL REGULATOR REDD-RELATED"/>
    <property type="match status" value="1"/>
</dbReference>
<dbReference type="AlphaFoldDB" id="A0A060I919"/>
<dbReference type="GO" id="GO:0006355">
    <property type="term" value="P:regulation of DNA-templated transcription"/>
    <property type="evidence" value="ECO:0007669"/>
    <property type="project" value="InterPro"/>
</dbReference>
<dbReference type="EMBL" id="CP006991">
    <property type="protein sequence ID" value="AIC31458.1"/>
    <property type="molecule type" value="Genomic_DNA"/>
</dbReference>
<proteinExistence type="predicted"/>
<reference evidence="2 3" key="1">
    <citation type="submission" date="2013-12" db="EMBL/GenBank/DDBJ databases">
        <title>Complete genome sequence of Rhizobium etli bv. mimosae IE4771.</title>
        <authorList>
            <person name="Bustos P."/>
            <person name="Santamaria R.I."/>
            <person name="Lozano L."/>
            <person name="Ormeno-Orrillo E."/>
            <person name="Rogel M.A."/>
            <person name="Romero D."/>
            <person name="Cevallos M.A."/>
            <person name="Martinez-Romero E."/>
            <person name="Gonzalez V."/>
        </authorList>
    </citation>
    <scope>NUCLEOTIDE SEQUENCE [LARGE SCALE GENOMIC DNA]</scope>
    <source>
        <strain evidence="2 3">IE4771</strain>
        <plasmid evidence="3">Plasmid pRetIE4771e</plasmid>
    </source>
</reference>
<protein>
    <submittedName>
        <fullName evidence="2">Helix-turn-helix domain-containing protein</fullName>
    </submittedName>
</protein>
<dbReference type="Proteomes" id="UP000027180">
    <property type="component" value="Plasmid pRetIE4771e"/>
</dbReference>
<evidence type="ECO:0000313" key="2">
    <source>
        <dbReference type="EMBL" id="AIC31458.1"/>
    </source>
</evidence>
<dbReference type="InterPro" id="IPR016032">
    <property type="entry name" value="Sig_transdc_resp-reg_C-effctor"/>
</dbReference>
<gene>
    <name evidence="2" type="ORF">IE4771_PE00233</name>
</gene>
<sequence length="185" mass="20249">MRRPFLSLLGGFDCANLAPGSPAATRKARAMVAYLALQTGHSQSREKLAALLWGGVAEEQARANLRQTLSALRRALQTTGRECVRIEGDRITLNIDDADLDVRRFEALAASFSTEELEQAIALYPGELLEGFSLAEEPFEDWLRNAKDCGRSPFPLLRSSSPVTSQGTNRAPAFPRQRVSSASSR</sequence>
<dbReference type="KEGG" id="rei:IE4771_PE00233"/>
<feature type="region of interest" description="Disordered" evidence="1">
    <location>
        <begin position="155"/>
        <end position="185"/>
    </location>
</feature>
<evidence type="ECO:0000256" key="1">
    <source>
        <dbReference type="SAM" id="MobiDB-lite"/>
    </source>
</evidence>
<dbReference type="HOGENOM" id="CLU_1460169_0_0_5"/>
<dbReference type="InterPro" id="IPR036388">
    <property type="entry name" value="WH-like_DNA-bd_sf"/>
</dbReference>
<dbReference type="Gene3D" id="1.10.10.10">
    <property type="entry name" value="Winged helix-like DNA-binding domain superfamily/Winged helix DNA-binding domain"/>
    <property type="match status" value="1"/>
</dbReference>
<geneLocation type="plasmid" evidence="2 3">
    <name>pRetIE4771e</name>
</geneLocation>
<accession>A0A060I919</accession>
<evidence type="ECO:0000313" key="3">
    <source>
        <dbReference type="Proteomes" id="UP000027180"/>
    </source>
</evidence>
<keyword evidence="2" id="KW-0614">Plasmid</keyword>
<dbReference type="InterPro" id="IPR051677">
    <property type="entry name" value="AfsR-DnrI-RedD_regulator"/>
</dbReference>